<comment type="similarity">
    <text evidence="1">Belongs to the short-chain dehydrogenases/reductases (SDR) family.</text>
</comment>
<proteinExistence type="inferred from homology"/>
<name>A0A803QYT7_CANSA</name>
<dbReference type="PANTHER" id="PTHR24320:SF227">
    <property type="entry name" value="RETINOL DEHYDROGENASE 11"/>
    <property type="match status" value="1"/>
</dbReference>
<keyword evidence="3" id="KW-0472">Membrane</keyword>
<dbReference type="SUPFAM" id="SSF51735">
    <property type="entry name" value="NAD(P)-binding Rossmann-fold domains"/>
    <property type="match status" value="1"/>
</dbReference>
<dbReference type="Gramene" id="novel_model_3026_5bd9a17a">
    <property type="protein sequence ID" value="cds.novel_model_3026_5bd9a17a"/>
    <property type="gene ID" value="novel_gene_1617_5bd9a17a"/>
</dbReference>
<keyword evidence="5" id="KW-1185">Reference proteome</keyword>
<organism evidence="4 5">
    <name type="scientific">Cannabis sativa</name>
    <name type="common">Hemp</name>
    <name type="synonym">Marijuana</name>
    <dbReference type="NCBI Taxonomy" id="3483"/>
    <lineage>
        <taxon>Eukaryota</taxon>
        <taxon>Viridiplantae</taxon>
        <taxon>Streptophyta</taxon>
        <taxon>Embryophyta</taxon>
        <taxon>Tracheophyta</taxon>
        <taxon>Spermatophyta</taxon>
        <taxon>Magnoliopsida</taxon>
        <taxon>eudicotyledons</taxon>
        <taxon>Gunneridae</taxon>
        <taxon>Pentapetalae</taxon>
        <taxon>rosids</taxon>
        <taxon>fabids</taxon>
        <taxon>Rosales</taxon>
        <taxon>Cannabaceae</taxon>
        <taxon>Cannabis</taxon>
    </lineage>
</organism>
<evidence type="ECO:0000313" key="4">
    <source>
        <dbReference type="EnsemblPlants" id="cds.novel_model_3026_5bd9a17a"/>
    </source>
</evidence>
<dbReference type="Proteomes" id="UP000596661">
    <property type="component" value="Chromosome 4"/>
</dbReference>
<reference evidence="4" key="2">
    <citation type="submission" date="2021-03" db="UniProtKB">
        <authorList>
            <consortium name="EnsemblPlants"/>
        </authorList>
    </citation>
    <scope>IDENTIFICATION</scope>
</reference>
<dbReference type="EnsemblPlants" id="novel_model_3026_5bd9a17a">
    <property type="protein sequence ID" value="cds.novel_model_3026_5bd9a17a"/>
    <property type="gene ID" value="novel_gene_1617_5bd9a17a"/>
</dbReference>
<dbReference type="Pfam" id="PF00106">
    <property type="entry name" value="adh_short"/>
    <property type="match status" value="1"/>
</dbReference>
<protein>
    <submittedName>
        <fullName evidence="4">Uncharacterized protein</fullName>
    </submittedName>
</protein>
<sequence length="375" mass="41872">MSILSKLWETLSFALQPEFWRMIVFWIWALLLSYFKALLLPSSRRYTRSSPPQLPHTASSSSPPPHFRPLCIITGATSGLGAAAAHALSKEGFFVVLVGRSSQLLEETMREIKARNNTAQLKAFQVDLSSFISILKFKSSLEQWLLNSEMHSSVQLLVNDAGILATSHRLTVEGYDEVMATNYIGAFCLTKLLLPLLKNSPIPSRIVNVTSFTHRSVSSVQINKDVVAGKWLSGLKQYPFARLYEFSKLFVLLFSYELHQQLASNDESCQISVLAADPGFVKTNLLREFPSFITQVAFFVLNLVGLLQSPENGISSILDAALAPPEISGVYFFGGKGRTIKSSKLSYNDRLRHELWTTSSDLFLQFQLATTETFT</sequence>
<dbReference type="OMA" id="NQWIKDS"/>
<keyword evidence="3" id="KW-0812">Transmembrane</keyword>
<keyword evidence="3" id="KW-1133">Transmembrane helix</keyword>
<reference evidence="4" key="1">
    <citation type="submission" date="2018-11" db="EMBL/GenBank/DDBJ databases">
        <authorList>
            <person name="Grassa J C."/>
        </authorList>
    </citation>
    <scope>NUCLEOTIDE SEQUENCE [LARGE SCALE GENOMIC DNA]</scope>
</reference>
<dbReference type="InterPro" id="IPR002347">
    <property type="entry name" value="SDR_fam"/>
</dbReference>
<dbReference type="Gene3D" id="3.40.50.720">
    <property type="entry name" value="NAD(P)-binding Rossmann-like Domain"/>
    <property type="match status" value="1"/>
</dbReference>
<keyword evidence="2" id="KW-0560">Oxidoreductase</keyword>
<dbReference type="EMBL" id="UZAU01000368">
    <property type="status" value="NOT_ANNOTATED_CDS"/>
    <property type="molecule type" value="Genomic_DNA"/>
</dbReference>
<evidence type="ECO:0000256" key="3">
    <source>
        <dbReference type="SAM" id="Phobius"/>
    </source>
</evidence>
<dbReference type="AlphaFoldDB" id="A0A803QYT7"/>
<dbReference type="InterPro" id="IPR036291">
    <property type="entry name" value="NAD(P)-bd_dom_sf"/>
</dbReference>
<dbReference type="PANTHER" id="PTHR24320">
    <property type="entry name" value="RETINOL DEHYDROGENASE"/>
    <property type="match status" value="1"/>
</dbReference>
<feature type="transmembrane region" description="Helical" evidence="3">
    <location>
        <begin position="20"/>
        <end position="39"/>
    </location>
</feature>
<evidence type="ECO:0000256" key="1">
    <source>
        <dbReference type="ARBA" id="ARBA00006484"/>
    </source>
</evidence>
<dbReference type="GO" id="GO:0016491">
    <property type="term" value="F:oxidoreductase activity"/>
    <property type="evidence" value="ECO:0007669"/>
    <property type="project" value="UniProtKB-KW"/>
</dbReference>
<evidence type="ECO:0000256" key="2">
    <source>
        <dbReference type="ARBA" id="ARBA00023002"/>
    </source>
</evidence>
<dbReference type="OrthoDB" id="542013at2759"/>
<dbReference type="PRINTS" id="PR00081">
    <property type="entry name" value="GDHRDH"/>
</dbReference>
<evidence type="ECO:0000313" key="5">
    <source>
        <dbReference type="Proteomes" id="UP000596661"/>
    </source>
</evidence>
<accession>A0A803QYT7</accession>